<sequence>MLKMLLISTALYIAVYLKGCSSAKHPDNEDEVRYRHNKQAQAARQASYEPRVWIDNAPDCQADASHCQHFGLEYVRSDTISELGHACEGGTKVMCTLPNVTPLANPTAVNTLKIISYNIFELPYSAIQSGQRERTCRIPAEIFKLQPDVDVIVFQEVFLGGCIVTDDDATSLTLRQILRAYGFVHFTQTVGDHEPKTLPKMFNGGVFIASRWPIVTETQKVFVNYDTVSIYEAMLAKGVVYAKVKKTNAGLSKNYHIFGTHMQSSELPTSVSVRLLQAGEIYEFMQQQKIPVDEPVLHAGDLNANNIGKPEHAQAVFDTLQATLPLLRGVLRITYDYQHNDFIEDTDPAEFLDYILFCRLHEQPTNSALEVFRPLIPDPLEICRGDIPYGSFMYPNDPDCPAVKTVTDLSDHNAVLGVFTYPQSTSSGKFVLTRSSGAKKQDIEY</sequence>
<dbReference type="Gene3D" id="3.60.10.10">
    <property type="entry name" value="Endonuclease/exonuclease/phosphatase"/>
    <property type="match status" value="1"/>
</dbReference>
<evidence type="ECO:0000256" key="3">
    <source>
        <dbReference type="ARBA" id="ARBA00049371"/>
    </source>
</evidence>
<dbReference type="AlphaFoldDB" id="A0A914BL84"/>
<evidence type="ECO:0000256" key="1">
    <source>
        <dbReference type="ARBA" id="ARBA00012369"/>
    </source>
</evidence>
<evidence type="ECO:0000256" key="2">
    <source>
        <dbReference type="ARBA" id="ARBA00022801"/>
    </source>
</evidence>
<proteinExistence type="predicted"/>
<evidence type="ECO:0000313" key="6">
    <source>
        <dbReference type="Proteomes" id="UP000887568"/>
    </source>
</evidence>
<dbReference type="InterPro" id="IPR017766">
    <property type="entry name" value="Sphingomyelinase/PLipase_C"/>
</dbReference>
<evidence type="ECO:0000256" key="4">
    <source>
        <dbReference type="SAM" id="SignalP"/>
    </source>
</evidence>
<feature type="chain" id="PRO_5037364669" description="sphingomyelin phosphodiesterase" evidence="4">
    <location>
        <begin position="23"/>
        <end position="445"/>
    </location>
</feature>
<dbReference type="PANTHER" id="PTHR16320:SF23">
    <property type="entry name" value="SPHINGOMYELINASE C 1"/>
    <property type="match status" value="1"/>
</dbReference>
<accession>A0A914BL84</accession>
<dbReference type="EnsemblMetazoa" id="XM_038220936.1">
    <property type="protein sequence ID" value="XP_038076864.1"/>
    <property type="gene ID" value="LOC119744799"/>
</dbReference>
<protein>
    <recommendedName>
        <fullName evidence="1">sphingomyelin phosphodiesterase</fullName>
        <ecNumber evidence="1">3.1.4.12</ecNumber>
    </recommendedName>
</protein>
<organism evidence="5 6">
    <name type="scientific">Patiria miniata</name>
    <name type="common">Bat star</name>
    <name type="synonym">Asterina miniata</name>
    <dbReference type="NCBI Taxonomy" id="46514"/>
    <lineage>
        <taxon>Eukaryota</taxon>
        <taxon>Metazoa</taxon>
        <taxon>Echinodermata</taxon>
        <taxon>Eleutherozoa</taxon>
        <taxon>Asterozoa</taxon>
        <taxon>Asteroidea</taxon>
        <taxon>Valvatacea</taxon>
        <taxon>Valvatida</taxon>
        <taxon>Asterinidae</taxon>
        <taxon>Patiria</taxon>
    </lineage>
</organism>
<dbReference type="GeneID" id="119744799"/>
<keyword evidence="6" id="KW-1185">Reference proteome</keyword>
<dbReference type="RefSeq" id="XP_038076864.1">
    <property type="nucleotide sequence ID" value="XM_038220936.1"/>
</dbReference>
<dbReference type="InterPro" id="IPR038772">
    <property type="entry name" value="Sph/SMPD2-like"/>
</dbReference>
<dbReference type="InterPro" id="IPR036691">
    <property type="entry name" value="Endo/exonu/phosph_ase_sf"/>
</dbReference>
<dbReference type="GO" id="GO:0005576">
    <property type="term" value="C:extracellular region"/>
    <property type="evidence" value="ECO:0007669"/>
    <property type="project" value="InterPro"/>
</dbReference>
<comment type="catalytic activity">
    <reaction evidence="3">
        <text>N-(hexadecanoyl)-sphing-4-enine-1-phosphocholine + H2O = N-hexadecanoylsphing-4-enine + phosphocholine + H(+)</text>
        <dbReference type="Rhea" id="RHEA:45644"/>
        <dbReference type="ChEBI" id="CHEBI:15377"/>
        <dbReference type="ChEBI" id="CHEBI:15378"/>
        <dbReference type="ChEBI" id="CHEBI:72959"/>
        <dbReference type="ChEBI" id="CHEBI:78646"/>
        <dbReference type="ChEBI" id="CHEBI:295975"/>
    </reaction>
    <physiologicalReaction direction="left-to-right" evidence="3">
        <dbReference type="Rhea" id="RHEA:45645"/>
    </physiologicalReaction>
</comment>
<evidence type="ECO:0000313" key="5">
    <source>
        <dbReference type="EnsemblMetazoa" id="XP_038076864.1"/>
    </source>
</evidence>
<feature type="signal peptide" evidence="4">
    <location>
        <begin position="1"/>
        <end position="22"/>
    </location>
</feature>
<name>A0A914BL84_PATMI</name>
<dbReference type="CDD" id="cd09078">
    <property type="entry name" value="nSMase"/>
    <property type="match status" value="1"/>
</dbReference>
<dbReference type="SUPFAM" id="SSF56219">
    <property type="entry name" value="DNase I-like"/>
    <property type="match status" value="1"/>
</dbReference>
<dbReference type="PANTHER" id="PTHR16320">
    <property type="entry name" value="SPHINGOMYELINASE FAMILY MEMBER"/>
    <property type="match status" value="1"/>
</dbReference>
<dbReference type="EC" id="3.1.4.12" evidence="1"/>
<reference evidence="5" key="1">
    <citation type="submission" date="2022-11" db="UniProtKB">
        <authorList>
            <consortium name="EnsemblMetazoa"/>
        </authorList>
    </citation>
    <scope>IDENTIFICATION</scope>
</reference>
<dbReference type="OrthoDB" id="10010057at2759"/>
<keyword evidence="4" id="KW-0732">Signal</keyword>
<dbReference type="Proteomes" id="UP000887568">
    <property type="component" value="Unplaced"/>
</dbReference>
<dbReference type="OMA" id="SELGHAC"/>
<keyword evidence="2" id="KW-0378">Hydrolase</keyword>
<dbReference type="GO" id="GO:0004767">
    <property type="term" value="F:sphingomyelin phosphodiesterase activity"/>
    <property type="evidence" value="ECO:0007669"/>
    <property type="project" value="UniProtKB-EC"/>
</dbReference>